<reference evidence="9" key="1">
    <citation type="submission" date="2023-05" db="EMBL/GenBank/DDBJ databases">
        <authorList>
            <person name="Du J."/>
        </authorList>
    </citation>
    <scope>NUCLEOTIDE SEQUENCE</scope>
    <source>
        <strain evidence="9">UMB1064</strain>
    </source>
</reference>
<comment type="subcellular location">
    <subcellularLocation>
        <location evidence="1">Membrane</location>
        <topology evidence="1">Multi-pass membrane protein</topology>
    </subcellularLocation>
</comment>
<dbReference type="PANTHER" id="PTHR38459:SF6">
    <property type="entry name" value="ARABINOGALACTAN BIOSYNTHESIS RECRUITING PROTEIN RV3789"/>
    <property type="match status" value="1"/>
</dbReference>
<dbReference type="Pfam" id="PF04138">
    <property type="entry name" value="GtrA_DPMS_TM"/>
    <property type="match status" value="1"/>
</dbReference>
<dbReference type="Proteomes" id="UP001223646">
    <property type="component" value="Unassembled WGS sequence"/>
</dbReference>
<feature type="transmembrane region" description="Helical" evidence="7">
    <location>
        <begin position="54"/>
        <end position="73"/>
    </location>
</feature>
<keyword evidence="4 7" id="KW-1133">Transmembrane helix</keyword>
<evidence type="ECO:0000313" key="10">
    <source>
        <dbReference type="Proteomes" id="UP001223646"/>
    </source>
</evidence>
<evidence type="ECO:0000256" key="4">
    <source>
        <dbReference type="ARBA" id="ARBA00022989"/>
    </source>
</evidence>
<evidence type="ECO:0000256" key="7">
    <source>
        <dbReference type="SAM" id="Phobius"/>
    </source>
</evidence>
<dbReference type="EMBL" id="JASOOY020000033">
    <property type="protein sequence ID" value="MEO3717967.1"/>
    <property type="molecule type" value="Genomic_DNA"/>
</dbReference>
<organism evidence="9 10">
    <name type="scientific">Corynebacterium amycolatum</name>
    <dbReference type="NCBI Taxonomy" id="43765"/>
    <lineage>
        <taxon>Bacteria</taxon>
        <taxon>Bacillati</taxon>
        <taxon>Actinomycetota</taxon>
        <taxon>Actinomycetes</taxon>
        <taxon>Mycobacteriales</taxon>
        <taxon>Corynebacteriaceae</taxon>
        <taxon>Corynebacterium</taxon>
    </lineage>
</organism>
<feature type="domain" description="GtrA/DPMS transmembrane" evidence="8">
    <location>
        <begin position="53"/>
        <end position="174"/>
    </location>
</feature>
<dbReference type="InterPro" id="IPR051401">
    <property type="entry name" value="GtrA_CellWall_Glycosyl"/>
</dbReference>
<feature type="transmembrane region" description="Helical" evidence="7">
    <location>
        <begin position="146"/>
        <end position="168"/>
    </location>
</feature>
<evidence type="ECO:0000256" key="1">
    <source>
        <dbReference type="ARBA" id="ARBA00004141"/>
    </source>
</evidence>
<feature type="region of interest" description="Disordered" evidence="6">
    <location>
        <begin position="1"/>
        <end position="23"/>
    </location>
</feature>
<keyword evidence="5 7" id="KW-0472">Membrane</keyword>
<dbReference type="InterPro" id="IPR007267">
    <property type="entry name" value="GtrA_DPMS_TM"/>
</dbReference>
<reference evidence="9" key="2">
    <citation type="submission" date="2024-05" db="EMBL/GenBank/DDBJ databases">
        <authorList>
            <person name="Wolfe A."/>
        </authorList>
    </citation>
    <scope>NUCLEOTIDE SEQUENCE</scope>
    <source>
        <strain evidence="9">UMB1064</strain>
    </source>
</reference>
<accession>A0AAW9SN70</accession>
<dbReference type="GO" id="GO:0005886">
    <property type="term" value="C:plasma membrane"/>
    <property type="evidence" value="ECO:0007669"/>
    <property type="project" value="TreeGrafter"/>
</dbReference>
<protein>
    <submittedName>
        <fullName evidence="9">GtrA family protein</fullName>
    </submittedName>
</protein>
<evidence type="ECO:0000313" key="9">
    <source>
        <dbReference type="EMBL" id="MEO3717967.1"/>
    </source>
</evidence>
<evidence type="ECO:0000256" key="2">
    <source>
        <dbReference type="ARBA" id="ARBA00009399"/>
    </source>
</evidence>
<evidence type="ECO:0000256" key="5">
    <source>
        <dbReference type="ARBA" id="ARBA00023136"/>
    </source>
</evidence>
<comment type="similarity">
    <text evidence="2">Belongs to the GtrA family.</text>
</comment>
<dbReference type="GO" id="GO:0000271">
    <property type="term" value="P:polysaccharide biosynthetic process"/>
    <property type="evidence" value="ECO:0007669"/>
    <property type="project" value="InterPro"/>
</dbReference>
<keyword evidence="3 7" id="KW-0812">Transmembrane</keyword>
<evidence type="ECO:0000256" key="6">
    <source>
        <dbReference type="SAM" id="MobiDB-lite"/>
    </source>
</evidence>
<proteinExistence type="inferred from homology"/>
<gene>
    <name evidence="9" type="ORF">QP460_010280</name>
</gene>
<dbReference type="RefSeq" id="WP_070832760.1">
    <property type="nucleotide sequence ID" value="NZ_JASOOY020000033.1"/>
</dbReference>
<evidence type="ECO:0000256" key="3">
    <source>
        <dbReference type="ARBA" id="ARBA00022692"/>
    </source>
</evidence>
<name>A0AAW9SN70_CORAY</name>
<feature type="transmembrane region" description="Helical" evidence="7">
    <location>
        <begin position="85"/>
        <end position="102"/>
    </location>
</feature>
<feature type="compositionally biased region" description="Polar residues" evidence="6">
    <location>
        <begin position="1"/>
        <end position="10"/>
    </location>
</feature>
<comment type="caution">
    <text evidence="9">The sequence shown here is derived from an EMBL/GenBank/DDBJ whole genome shotgun (WGS) entry which is preliminary data.</text>
</comment>
<evidence type="ECO:0000259" key="8">
    <source>
        <dbReference type="Pfam" id="PF04138"/>
    </source>
</evidence>
<dbReference type="PANTHER" id="PTHR38459">
    <property type="entry name" value="PROPHAGE BACTOPRENOL-LINKED GLUCOSE TRANSLOCASE HOMOLOG"/>
    <property type="match status" value="1"/>
</dbReference>
<sequence>MSANETANENPNRENGKLGNGSHENGFVVEDSAAVPMATETKDEHGLKVQMMRFIISGVIAAVVDFGLTFIMLNVFGVTNFWGKTVGWVFGTITAYIINSRWTFKSKSSAKKVLAVAVLYLITYATQVGIFNVLQPWLVESWDWNAQWAQFGAFVVAQGVATVINFIIQRVFIFRVK</sequence>
<feature type="transmembrane region" description="Helical" evidence="7">
    <location>
        <begin position="114"/>
        <end position="134"/>
    </location>
</feature>
<dbReference type="AlphaFoldDB" id="A0AAW9SN70"/>